<evidence type="ECO:0000256" key="1">
    <source>
        <dbReference type="ARBA" id="ARBA00004477"/>
    </source>
</evidence>
<dbReference type="InterPro" id="IPR013174">
    <property type="entry name" value="DPM3"/>
</dbReference>
<dbReference type="PANTHER" id="PTHR16433:SF0">
    <property type="entry name" value="DOLICHOL-PHOSPHATE MANNOSYLTRANSFERASE SUBUNIT 3"/>
    <property type="match status" value="1"/>
</dbReference>
<keyword evidence="3 7" id="KW-0812">Transmembrane</keyword>
<evidence type="ECO:0000256" key="5">
    <source>
        <dbReference type="ARBA" id="ARBA00022989"/>
    </source>
</evidence>
<comment type="similarity">
    <text evidence="2 7">Belongs to the DPM3 family.</text>
</comment>
<evidence type="ECO:0000256" key="3">
    <source>
        <dbReference type="ARBA" id="ARBA00022692"/>
    </source>
</evidence>
<dbReference type="GO" id="GO:0005789">
    <property type="term" value="C:endoplasmic reticulum membrane"/>
    <property type="evidence" value="ECO:0007669"/>
    <property type="project" value="UniProtKB-SubCell"/>
</dbReference>
<evidence type="ECO:0000256" key="7">
    <source>
        <dbReference type="RuleBase" id="RU365085"/>
    </source>
</evidence>
<feature type="transmembrane region" description="Helical" evidence="7">
    <location>
        <begin position="7"/>
        <end position="24"/>
    </location>
</feature>
<dbReference type="EMBL" id="LJIJ01000024">
    <property type="protein sequence ID" value="ODN05377.1"/>
    <property type="molecule type" value="Genomic_DNA"/>
</dbReference>
<evidence type="ECO:0000313" key="9">
    <source>
        <dbReference type="Proteomes" id="UP000094527"/>
    </source>
</evidence>
<comment type="pathway">
    <text evidence="7">Protein modification; protein glycosylation.</text>
</comment>
<name>A0A1D2NJG7_ORCCI</name>
<feature type="transmembrane region" description="Helical" evidence="7">
    <location>
        <begin position="30"/>
        <end position="57"/>
    </location>
</feature>
<keyword evidence="6 7" id="KW-0472">Membrane</keyword>
<dbReference type="OMA" id="KLMQWLF"/>
<keyword evidence="8" id="KW-0328">Glycosyltransferase</keyword>
<keyword evidence="5 7" id="KW-1133">Transmembrane helix</keyword>
<keyword evidence="8" id="KW-0808">Transferase</keyword>
<dbReference type="UniPathway" id="UPA00378"/>
<keyword evidence="4 7" id="KW-0256">Endoplasmic reticulum</keyword>
<comment type="caution">
    <text evidence="8">The sequence shown here is derived from an EMBL/GenBank/DDBJ whole genome shotgun (WGS) entry which is preliminary data.</text>
</comment>
<reference evidence="8 9" key="1">
    <citation type="journal article" date="2016" name="Genome Biol. Evol.">
        <title>Gene Family Evolution Reflects Adaptation to Soil Environmental Stressors in the Genome of the Collembolan Orchesella cincta.</title>
        <authorList>
            <person name="Faddeeva-Vakhrusheva A."/>
            <person name="Derks M.F."/>
            <person name="Anvar S.Y."/>
            <person name="Agamennone V."/>
            <person name="Suring W."/>
            <person name="Smit S."/>
            <person name="van Straalen N.M."/>
            <person name="Roelofs D."/>
        </authorList>
    </citation>
    <scope>NUCLEOTIDE SEQUENCE [LARGE SCALE GENOMIC DNA]</scope>
    <source>
        <tissue evidence="8">Mixed pool</tissue>
    </source>
</reference>
<dbReference type="PANTHER" id="PTHR16433">
    <property type="entry name" value="DOLICHOL-PHOSPHATE MANNOSYLTRANSFERASE SUBUNIT 3"/>
    <property type="match status" value="1"/>
</dbReference>
<dbReference type="AlphaFoldDB" id="A0A1D2NJG7"/>
<proteinExistence type="inferred from homology"/>
<organism evidence="8 9">
    <name type="scientific">Orchesella cincta</name>
    <name type="common">Springtail</name>
    <name type="synonym">Podura cincta</name>
    <dbReference type="NCBI Taxonomy" id="48709"/>
    <lineage>
        <taxon>Eukaryota</taxon>
        <taxon>Metazoa</taxon>
        <taxon>Ecdysozoa</taxon>
        <taxon>Arthropoda</taxon>
        <taxon>Hexapoda</taxon>
        <taxon>Collembola</taxon>
        <taxon>Entomobryomorpha</taxon>
        <taxon>Entomobryoidea</taxon>
        <taxon>Orchesellidae</taxon>
        <taxon>Orchesellinae</taxon>
        <taxon>Orchesella</taxon>
    </lineage>
</organism>
<evidence type="ECO:0000313" key="8">
    <source>
        <dbReference type="EMBL" id="ODN05377.1"/>
    </source>
</evidence>
<accession>A0A1D2NJG7</accession>
<dbReference type="GO" id="GO:0033185">
    <property type="term" value="C:dolichol-phosphate-mannose synthase complex"/>
    <property type="evidence" value="ECO:0007669"/>
    <property type="project" value="TreeGrafter"/>
</dbReference>
<dbReference type="Pfam" id="PF08285">
    <property type="entry name" value="DPM3"/>
    <property type="match status" value="1"/>
</dbReference>
<comment type="subcellular location">
    <subcellularLocation>
        <location evidence="1 7">Endoplasmic reticulum membrane</location>
        <topology evidence="1 7">Multi-pass membrane protein</topology>
    </subcellularLocation>
</comment>
<dbReference type="STRING" id="48709.A0A1D2NJG7"/>
<keyword evidence="9" id="KW-1185">Reference proteome</keyword>
<sequence length="91" mass="10348">MTQLTKFLSLGFFAVIVWVKLIGITDPDTLWYKCLVVPLPFWGIVVFGAISAAIVLYRTLTFNDCPEAAKELLEQIEEARKDLRKRGMKSL</sequence>
<comment type="subunit">
    <text evidence="7">Component of the dolichol-phosphate mannose (DPM) synthase complex.</text>
</comment>
<gene>
    <name evidence="8" type="ORF">Ocin01_01302</name>
</gene>
<comment type="function">
    <text evidence="7">Stabilizer subunit of the dolichol-phosphate mannose (DPM) synthase complex; tethers catalytic subunit to the ER.</text>
</comment>
<evidence type="ECO:0000256" key="2">
    <source>
        <dbReference type="ARBA" id="ARBA00010430"/>
    </source>
</evidence>
<dbReference type="Proteomes" id="UP000094527">
    <property type="component" value="Unassembled WGS sequence"/>
</dbReference>
<dbReference type="GO" id="GO:0016757">
    <property type="term" value="F:glycosyltransferase activity"/>
    <property type="evidence" value="ECO:0007669"/>
    <property type="project" value="UniProtKB-KW"/>
</dbReference>
<dbReference type="GO" id="GO:0006506">
    <property type="term" value="P:GPI anchor biosynthetic process"/>
    <property type="evidence" value="ECO:0007669"/>
    <property type="project" value="TreeGrafter"/>
</dbReference>
<protein>
    <recommendedName>
        <fullName evidence="7">Dolichol-phosphate mannosyltransferase subunit 3</fullName>
    </recommendedName>
</protein>
<evidence type="ECO:0000256" key="6">
    <source>
        <dbReference type="ARBA" id="ARBA00023136"/>
    </source>
</evidence>
<evidence type="ECO:0000256" key="4">
    <source>
        <dbReference type="ARBA" id="ARBA00022824"/>
    </source>
</evidence>